<feature type="transmembrane region" description="Helical" evidence="5">
    <location>
        <begin position="20"/>
        <end position="41"/>
    </location>
</feature>
<evidence type="ECO:0000313" key="8">
    <source>
        <dbReference type="Proteomes" id="UP000292564"/>
    </source>
</evidence>
<feature type="transmembrane region" description="Helical" evidence="5">
    <location>
        <begin position="377"/>
        <end position="397"/>
    </location>
</feature>
<evidence type="ECO:0000256" key="3">
    <source>
        <dbReference type="ARBA" id="ARBA00022989"/>
    </source>
</evidence>
<evidence type="ECO:0000256" key="5">
    <source>
        <dbReference type="SAM" id="Phobius"/>
    </source>
</evidence>
<dbReference type="EMBL" id="SHKY01000001">
    <property type="protein sequence ID" value="RZU51892.1"/>
    <property type="molecule type" value="Genomic_DNA"/>
</dbReference>
<feature type="transmembrane region" description="Helical" evidence="5">
    <location>
        <begin position="291"/>
        <end position="308"/>
    </location>
</feature>
<feature type="transmembrane region" description="Helical" evidence="5">
    <location>
        <begin position="81"/>
        <end position="99"/>
    </location>
</feature>
<dbReference type="Pfam" id="PF07690">
    <property type="entry name" value="MFS_1"/>
    <property type="match status" value="1"/>
</dbReference>
<feature type="transmembrane region" description="Helical" evidence="5">
    <location>
        <begin position="258"/>
        <end position="279"/>
    </location>
</feature>
<reference evidence="7 8" key="1">
    <citation type="submission" date="2019-02" db="EMBL/GenBank/DDBJ databases">
        <title>Sequencing the genomes of 1000 actinobacteria strains.</title>
        <authorList>
            <person name="Klenk H.-P."/>
        </authorList>
    </citation>
    <scope>NUCLEOTIDE SEQUENCE [LARGE SCALE GENOMIC DNA]</scope>
    <source>
        <strain evidence="7 8">DSM 45162</strain>
    </source>
</reference>
<feature type="transmembrane region" description="Helical" evidence="5">
    <location>
        <begin position="225"/>
        <end position="246"/>
    </location>
</feature>
<dbReference type="InterPro" id="IPR036259">
    <property type="entry name" value="MFS_trans_sf"/>
</dbReference>
<dbReference type="InterPro" id="IPR020846">
    <property type="entry name" value="MFS_dom"/>
</dbReference>
<proteinExistence type="predicted"/>
<evidence type="ECO:0000256" key="4">
    <source>
        <dbReference type="ARBA" id="ARBA00023136"/>
    </source>
</evidence>
<feature type="transmembrane region" description="Helical" evidence="5">
    <location>
        <begin position="48"/>
        <end position="69"/>
    </location>
</feature>
<evidence type="ECO:0000259" key="6">
    <source>
        <dbReference type="PROSITE" id="PS50850"/>
    </source>
</evidence>
<evidence type="ECO:0000313" key="7">
    <source>
        <dbReference type="EMBL" id="RZU51892.1"/>
    </source>
</evidence>
<comment type="caution">
    <text evidence="7">The sequence shown here is derived from an EMBL/GenBank/DDBJ whole genome shotgun (WGS) entry which is preliminary data.</text>
</comment>
<feature type="transmembrane region" description="Helical" evidence="5">
    <location>
        <begin position="156"/>
        <end position="174"/>
    </location>
</feature>
<comment type="subcellular location">
    <subcellularLocation>
        <location evidence="1">Cell membrane</location>
        <topology evidence="1">Multi-pass membrane protein</topology>
    </subcellularLocation>
</comment>
<dbReference type="SUPFAM" id="SSF103473">
    <property type="entry name" value="MFS general substrate transporter"/>
    <property type="match status" value="1"/>
</dbReference>
<dbReference type="GO" id="GO:0005886">
    <property type="term" value="C:plasma membrane"/>
    <property type="evidence" value="ECO:0007669"/>
    <property type="project" value="UniProtKB-SubCell"/>
</dbReference>
<protein>
    <submittedName>
        <fullName evidence="7">Putative MFS family arabinose efflux permease</fullName>
    </submittedName>
</protein>
<keyword evidence="3 5" id="KW-1133">Transmembrane helix</keyword>
<keyword evidence="4 5" id="KW-0472">Membrane</keyword>
<dbReference type="GO" id="GO:0022857">
    <property type="term" value="F:transmembrane transporter activity"/>
    <property type="evidence" value="ECO:0007669"/>
    <property type="project" value="InterPro"/>
</dbReference>
<dbReference type="Gene3D" id="1.20.1250.20">
    <property type="entry name" value="MFS general substrate transporter like domains"/>
    <property type="match status" value="1"/>
</dbReference>
<name>A0A4Q7ZLQ7_9ACTN</name>
<dbReference type="InterPro" id="IPR011701">
    <property type="entry name" value="MFS"/>
</dbReference>
<dbReference type="PANTHER" id="PTHR23542:SF1">
    <property type="entry name" value="MAJOR FACILITATOR SUPERFAMILY (MFS) PROFILE DOMAIN-CONTAINING PROTEIN"/>
    <property type="match status" value="1"/>
</dbReference>
<feature type="domain" description="Major facilitator superfamily (MFS) profile" evidence="6">
    <location>
        <begin position="181"/>
        <end position="422"/>
    </location>
</feature>
<evidence type="ECO:0000256" key="2">
    <source>
        <dbReference type="ARBA" id="ARBA00022692"/>
    </source>
</evidence>
<feature type="transmembrane region" description="Helical" evidence="5">
    <location>
        <begin position="314"/>
        <end position="336"/>
    </location>
</feature>
<keyword evidence="2 5" id="KW-0812">Transmembrane</keyword>
<dbReference type="RefSeq" id="WP_130510592.1">
    <property type="nucleotide sequence ID" value="NZ_SHKY01000001.1"/>
</dbReference>
<dbReference type="Proteomes" id="UP000292564">
    <property type="component" value="Unassembled WGS sequence"/>
</dbReference>
<dbReference type="PROSITE" id="PS50850">
    <property type="entry name" value="MFS"/>
    <property type="match status" value="1"/>
</dbReference>
<dbReference type="OrthoDB" id="9180256at2"/>
<dbReference type="PANTHER" id="PTHR23542">
    <property type="match status" value="1"/>
</dbReference>
<evidence type="ECO:0000256" key="1">
    <source>
        <dbReference type="ARBA" id="ARBA00004651"/>
    </source>
</evidence>
<organism evidence="7 8">
    <name type="scientific">Krasilnikovia cinnamomea</name>
    <dbReference type="NCBI Taxonomy" id="349313"/>
    <lineage>
        <taxon>Bacteria</taxon>
        <taxon>Bacillati</taxon>
        <taxon>Actinomycetota</taxon>
        <taxon>Actinomycetes</taxon>
        <taxon>Micromonosporales</taxon>
        <taxon>Micromonosporaceae</taxon>
        <taxon>Krasilnikovia</taxon>
    </lineage>
</organism>
<dbReference type="AlphaFoldDB" id="A0A4Q7ZLQ7"/>
<accession>A0A4Q7ZLQ7</accession>
<sequence length="422" mass="42181">MTALRQYLGVWQLPGGRALLVIGILARLGIGMTPLALLLLVQQTTGRYAAAGLAGGMYALAGAALSPVAGRLADRIGPAPVLLVTAVLHPLALAALLIVSRGGESALPLIIVAAAAAGATYPPLTAAVRRAWTDATDVASGRHHLRGAAMAAETSLFELVFVVGPMLVAGFVVATHEPSAALVASAVTTFVGTLWMARLPIMRQARRHAEDDAARGLGPLRMPGFPALLVCVGALGTAFGAAGVIVPAYAGQHGGGDALGGVLLGVWGIGSAIGGLAFGTRKPAMALPRQLAWLLAAVSASFVALAVMPNPMALGVALVIGGATIAPALTVETNLVGRLAPPSMMNEAYTWVVTVSVAGSAAGGAVSGAIVDQPGGLPWAFVFAAGVLAVSALVAALPAGSMARADRHAADRIRHALAAETA</sequence>
<gene>
    <name evidence="7" type="ORF">EV385_3728</name>
</gene>
<feature type="transmembrane region" description="Helical" evidence="5">
    <location>
        <begin position="180"/>
        <end position="197"/>
    </location>
</feature>
<feature type="transmembrane region" description="Helical" evidence="5">
    <location>
        <begin position="348"/>
        <end position="371"/>
    </location>
</feature>
<keyword evidence="8" id="KW-1185">Reference proteome</keyword>